<gene>
    <name evidence="3" type="ORF">DZC52_14660</name>
</gene>
<organism evidence="3 4">
    <name type="scientific">Wenzhouxiangella sediminis</name>
    <dbReference type="NCBI Taxonomy" id="1792836"/>
    <lineage>
        <taxon>Bacteria</taxon>
        <taxon>Pseudomonadati</taxon>
        <taxon>Pseudomonadota</taxon>
        <taxon>Gammaproteobacteria</taxon>
        <taxon>Chromatiales</taxon>
        <taxon>Wenzhouxiangellaceae</taxon>
        <taxon>Wenzhouxiangella</taxon>
    </lineage>
</organism>
<keyword evidence="3" id="KW-0378">Hydrolase</keyword>
<reference evidence="3 4" key="1">
    <citation type="submission" date="2018-08" db="EMBL/GenBank/DDBJ databases">
        <title>Wenzhouxiangella salilacus sp. nov., a novel bacterium isolated from a saline lake in Xinjiang Province, China.</title>
        <authorList>
            <person name="Han S."/>
        </authorList>
    </citation>
    <scope>NUCLEOTIDE SEQUENCE [LARGE SCALE GENOMIC DNA]</scope>
    <source>
        <strain evidence="3 4">XDB06</strain>
    </source>
</reference>
<evidence type="ECO:0000259" key="2">
    <source>
        <dbReference type="Pfam" id="PF12146"/>
    </source>
</evidence>
<accession>A0A3E1K4W9</accession>
<feature type="domain" description="Serine aminopeptidase S33" evidence="2">
    <location>
        <begin position="27"/>
        <end position="161"/>
    </location>
</feature>
<evidence type="ECO:0000313" key="4">
    <source>
        <dbReference type="Proteomes" id="UP000260351"/>
    </source>
</evidence>
<evidence type="ECO:0000313" key="3">
    <source>
        <dbReference type="EMBL" id="RFF29093.1"/>
    </source>
</evidence>
<dbReference type="Pfam" id="PF12146">
    <property type="entry name" value="Hydrolase_4"/>
    <property type="match status" value="1"/>
</dbReference>
<keyword evidence="4" id="KW-1185">Reference proteome</keyword>
<dbReference type="OrthoDB" id="9785076at2"/>
<evidence type="ECO:0000256" key="1">
    <source>
        <dbReference type="SAM" id="Phobius"/>
    </source>
</evidence>
<dbReference type="Gene3D" id="3.40.50.1820">
    <property type="entry name" value="alpha/beta hydrolase"/>
    <property type="match status" value="1"/>
</dbReference>
<dbReference type="InterPro" id="IPR029058">
    <property type="entry name" value="AB_hydrolase_fold"/>
</dbReference>
<dbReference type="GO" id="GO:0016787">
    <property type="term" value="F:hydrolase activity"/>
    <property type="evidence" value="ECO:0007669"/>
    <property type="project" value="UniProtKB-KW"/>
</dbReference>
<sequence>MPHDQPVIAVEAPDGHRFELIHVAADRPRQAFLFLPGMGLSARLFIRFARALAQSGTSVFIHEWRGNGSSSVRASRESNWGYRELLDDIDAARQAVAGQAPGGHLIGGHSLGSQFACLSAAVDSRHCLGLIVLAGGSPYWRTFPLPMKAVMATIMFAFPTLGTLIGYYPGKRVGFAGNEARGVMADWARSARSGRYEPAGVDFDIEARLHALRLPVLALDMADDWFVPRRSLDWLLDKLDSCEITRQTVEAAEPGEKADHYAWMKRPDPTAEAIRAWLEESAPPAGP</sequence>
<dbReference type="InterPro" id="IPR017208">
    <property type="entry name" value="UCP037442_abhydr"/>
</dbReference>
<keyword evidence="1" id="KW-0472">Membrane</keyword>
<protein>
    <submittedName>
        <fullName evidence="3">Alpha/beta fold hydrolase</fullName>
    </submittedName>
</protein>
<dbReference type="Proteomes" id="UP000260351">
    <property type="component" value="Unassembled WGS sequence"/>
</dbReference>
<name>A0A3E1K4W9_9GAMM</name>
<dbReference type="PIRSF" id="PIRSF037442">
    <property type="entry name" value="UCP037442_abhydr"/>
    <property type="match status" value="1"/>
</dbReference>
<proteinExistence type="predicted"/>
<comment type="caution">
    <text evidence="3">The sequence shown here is derived from an EMBL/GenBank/DDBJ whole genome shotgun (WGS) entry which is preliminary data.</text>
</comment>
<dbReference type="InterPro" id="IPR022742">
    <property type="entry name" value="Hydrolase_4"/>
</dbReference>
<keyword evidence="1" id="KW-1133">Transmembrane helix</keyword>
<dbReference type="EMBL" id="QUZK01000052">
    <property type="protein sequence ID" value="RFF29093.1"/>
    <property type="molecule type" value="Genomic_DNA"/>
</dbReference>
<keyword evidence="1" id="KW-0812">Transmembrane</keyword>
<dbReference type="RefSeq" id="WP_116651899.1">
    <property type="nucleotide sequence ID" value="NZ_QUZK01000052.1"/>
</dbReference>
<dbReference type="SUPFAM" id="SSF53474">
    <property type="entry name" value="alpha/beta-Hydrolases"/>
    <property type="match status" value="1"/>
</dbReference>
<dbReference type="AlphaFoldDB" id="A0A3E1K4W9"/>
<feature type="transmembrane region" description="Helical" evidence="1">
    <location>
        <begin position="149"/>
        <end position="168"/>
    </location>
</feature>